<dbReference type="InterPro" id="IPR017871">
    <property type="entry name" value="ABC_transporter-like_CS"/>
</dbReference>
<keyword evidence="10" id="KW-1185">Reference proteome</keyword>
<dbReference type="InterPro" id="IPR003439">
    <property type="entry name" value="ABC_transporter-like_ATP-bd"/>
</dbReference>
<dbReference type="InterPro" id="IPR008995">
    <property type="entry name" value="Mo/tungstate-bd_C_term_dom"/>
</dbReference>
<proteinExistence type="inferred from homology"/>
<evidence type="ECO:0000256" key="3">
    <source>
        <dbReference type="ARBA" id="ARBA00022475"/>
    </source>
</evidence>
<evidence type="ECO:0000256" key="2">
    <source>
        <dbReference type="ARBA" id="ARBA00022448"/>
    </source>
</evidence>
<dbReference type="PROSITE" id="PS50893">
    <property type="entry name" value="ABC_TRANSPORTER_2"/>
    <property type="match status" value="1"/>
</dbReference>
<keyword evidence="5 9" id="KW-0067">ATP-binding</keyword>
<accession>A0ABX1E8W3</accession>
<evidence type="ECO:0000313" key="9">
    <source>
        <dbReference type="EMBL" id="NKC33632.1"/>
    </source>
</evidence>
<organism evidence="9 10">
    <name type="scientific">Falsiroseomonas selenitidurans</name>
    <dbReference type="NCBI Taxonomy" id="2716335"/>
    <lineage>
        <taxon>Bacteria</taxon>
        <taxon>Pseudomonadati</taxon>
        <taxon>Pseudomonadota</taxon>
        <taxon>Alphaproteobacteria</taxon>
        <taxon>Acetobacterales</taxon>
        <taxon>Roseomonadaceae</taxon>
        <taxon>Falsiroseomonas</taxon>
    </lineage>
</organism>
<evidence type="ECO:0000256" key="7">
    <source>
        <dbReference type="ARBA" id="ARBA00023136"/>
    </source>
</evidence>
<dbReference type="RefSeq" id="WP_168034356.1">
    <property type="nucleotide sequence ID" value="NZ_JAAVNE010000050.1"/>
</dbReference>
<dbReference type="Gene3D" id="2.40.50.100">
    <property type="match status" value="1"/>
</dbReference>
<dbReference type="InterPro" id="IPR003593">
    <property type="entry name" value="AAA+_ATPase"/>
</dbReference>
<dbReference type="InterPro" id="IPR027417">
    <property type="entry name" value="P-loop_NTPase"/>
</dbReference>
<keyword evidence="4" id="KW-0547">Nucleotide-binding</keyword>
<keyword evidence="3" id="KW-1003">Cell membrane</keyword>
<evidence type="ECO:0000256" key="1">
    <source>
        <dbReference type="ARBA" id="ARBA00005417"/>
    </source>
</evidence>
<sequence>MLPAPLLPGETLSGEIRLDRVAKAFGTTRALQDVSLVAAPGRFVVLLGPSGCGKSTLLRVLAGLEAPAAGQVFLNGRDAVALPPAARGIAMVFQSYALFPHLSVAENIVFGLRARGTPKAERAARLARTAEMMGLSGLLDRRPAQLSGGQQQRVALARAVVAQAPICLMDEPLSNLDAKLRAEMRREIRALQQRLGITMVYVTHDQAEAMSMADQVVLMRDGRIEQDATPAELYARPATAFAASFIGTPPMSLLRLVPGAQGAEVAGAPGFTVAPSGTAGATLGIRPEEVAPTDGAGLPVRVLAAEFLGAETVLACAVGDGAEAMQARIPGHHALPAGTALRLRLPPALHLFDATTGRRLPEPVRETAFA</sequence>
<dbReference type="PROSITE" id="PS00211">
    <property type="entry name" value="ABC_TRANSPORTER_1"/>
    <property type="match status" value="1"/>
</dbReference>
<gene>
    <name evidence="9" type="ORF">HEQ75_22410</name>
</gene>
<dbReference type="SUPFAM" id="SSF50331">
    <property type="entry name" value="MOP-like"/>
    <property type="match status" value="1"/>
</dbReference>
<dbReference type="InterPro" id="IPR013611">
    <property type="entry name" value="Transp-assoc_OB_typ2"/>
</dbReference>
<keyword evidence="2" id="KW-0813">Transport</keyword>
<dbReference type="SUPFAM" id="SSF52540">
    <property type="entry name" value="P-loop containing nucleoside triphosphate hydrolases"/>
    <property type="match status" value="1"/>
</dbReference>
<dbReference type="Gene3D" id="3.40.50.300">
    <property type="entry name" value="P-loop containing nucleotide triphosphate hydrolases"/>
    <property type="match status" value="1"/>
</dbReference>
<comment type="similarity">
    <text evidence="1">Belongs to the ABC transporter superfamily.</text>
</comment>
<keyword evidence="7" id="KW-0472">Membrane</keyword>
<dbReference type="InterPro" id="IPR047641">
    <property type="entry name" value="ABC_transpr_MalK/UgpC-like"/>
</dbReference>
<dbReference type="EMBL" id="JAAVNE010000050">
    <property type="protein sequence ID" value="NKC33632.1"/>
    <property type="molecule type" value="Genomic_DNA"/>
</dbReference>
<dbReference type="Proteomes" id="UP000787635">
    <property type="component" value="Unassembled WGS sequence"/>
</dbReference>
<dbReference type="PANTHER" id="PTHR43875">
    <property type="entry name" value="MALTODEXTRIN IMPORT ATP-BINDING PROTEIN MSMX"/>
    <property type="match status" value="1"/>
</dbReference>
<comment type="caution">
    <text evidence="9">The sequence shown here is derived from an EMBL/GenBank/DDBJ whole genome shotgun (WGS) entry which is preliminary data.</text>
</comment>
<dbReference type="Pfam" id="PF08402">
    <property type="entry name" value="TOBE_2"/>
    <property type="match status" value="1"/>
</dbReference>
<protein>
    <submittedName>
        <fullName evidence="9">ABC transporter ATP-binding protein</fullName>
    </submittedName>
</protein>
<dbReference type="Pfam" id="PF00005">
    <property type="entry name" value="ABC_tran"/>
    <property type="match status" value="1"/>
</dbReference>
<dbReference type="Gene3D" id="2.40.50.140">
    <property type="entry name" value="Nucleic acid-binding proteins"/>
    <property type="match status" value="1"/>
</dbReference>
<evidence type="ECO:0000256" key="5">
    <source>
        <dbReference type="ARBA" id="ARBA00022840"/>
    </source>
</evidence>
<keyword evidence="6" id="KW-1278">Translocase</keyword>
<evidence type="ECO:0000313" key="10">
    <source>
        <dbReference type="Proteomes" id="UP000787635"/>
    </source>
</evidence>
<evidence type="ECO:0000256" key="4">
    <source>
        <dbReference type="ARBA" id="ARBA00022741"/>
    </source>
</evidence>
<dbReference type="PANTHER" id="PTHR43875:SF15">
    <property type="entry name" value="TREHALOSE IMPORT ATP-BINDING PROTEIN SUGC"/>
    <property type="match status" value="1"/>
</dbReference>
<dbReference type="InterPro" id="IPR012340">
    <property type="entry name" value="NA-bd_OB-fold"/>
</dbReference>
<evidence type="ECO:0000259" key="8">
    <source>
        <dbReference type="PROSITE" id="PS50893"/>
    </source>
</evidence>
<feature type="domain" description="ABC transporter" evidence="8">
    <location>
        <begin position="16"/>
        <end position="246"/>
    </location>
</feature>
<evidence type="ECO:0000256" key="6">
    <source>
        <dbReference type="ARBA" id="ARBA00022967"/>
    </source>
</evidence>
<reference evidence="9 10" key="1">
    <citation type="submission" date="2020-03" db="EMBL/GenBank/DDBJ databases">
        <title>Roseomonas selenitidurans sp. nov. isolated from urban soil.</title>
        <authorList>
            <person name="Liu H."/>
        </authorList>
    </citation>
    <scope>NUCLEOTIDE SEQUENCE [LARGE SCALE GENOMIC DNA]</scope>
    <source>
        <strain evidence="9 10">BU-1</strain>
    </source>
</reference>
<dbReference type="SMART" id="SM00382">
    <property type="entry name" value="AAA"/>
    <property type="match status" value="1"/>
</dbReference>
<name>A0ABX1E8W3_9PROT</name>
<dbReference type="GO" id="GO:0005524">
    <property type="term" value="F:ATP binding"/>
    <property type="evidence" value="ECO:0007669"/>
    <property type="project" value="UniProtKB-KW"/>
</dbReference>